<gene>
    <name evidence="4" type="ORF">FGO68_gene12827</name>
</gene>
<sequence length="447" mass="52420">MESQEQYEEQLPTEPFVKANCPFALTQDDTYLYIRIDDVSRYLNEAEQGPEFHVDGNHFIFDLQPSHCLELLLAETSLLNMLGENNRVIYNREKGCYTCRVEKVEKGRVFAEIEGIRRVESEREMVHGEDEVYREMDERHQKEEQEELSKAKAIYKAAVESNKNGYGFMNQYIDVFKGQDKLLNECCTVNPFEVEINQRMRVKFVNEEEEFDPERYAFDNYDDEQLQEIEPILSLKAPLTQGIEHQFEAMSIQQEPQPIQDTVLNQQILIQILDVLYAYHYELRMHSFHPDPHSESASNITKLSSVLSSFVDYHELSHPPQLLLALLVNCTRRALLKPLYRNFELSQKVIDDMVEMTLNAAQPRKVMKQRLEHVREIMEGGEHRLYNVCYIDDMIKWMQGNYSDGEIRLVSQQLMNARGKVTKKHIGFELEEVDMMAQEYKKSGGME</sequence>
<dbReference type="OrthoDB" id="73639at2759"/>
<comment type="caution">
    <text evidence="4">The sequence shown here is derived from an EMBL/GenBank/DDBJ whole genome shotgun (WGS) entry which is preliminary data.</text>
</comment>
<protein>
    <submittedName>
        <fullName evidence="4">Uncharacterized protein</fullName>
    </submittedName>
</protein>
<dbReference type="InterPro" id="IPR039742">
    <property type="entry name" value="Shq1"/>
</dbReference>
<keyword evidence="5" id="KW-1185">Reference proteome</keyword>
<dbReference type="InterPro" id="IPR048696">
    <property type="entry name" value="SHQ1-like_CS"/>
</dbReference>
<dbReference type="PANTHER" id="PTHR12967:SF0">
    <property type="entry name" value="PROTEIN SHQ1 HOMOLOG"/>
    <property type="match status" value="1"/>
</dbReference>
<dbReference type="Pfam" id="PF04925">
    <property type="entry name" value="SHQ1"/>
    <property type="match status" value="1"/>
</dbReference>
<evidence type="ECO:0000313" key="5">
    <source>
        <dbReference type="Proteomes" id="UP000785679"/>
    </source>
</evidence>
<dbReference type="GO" id="GO:0005737">
    <property type="term" value="C:cytoplasm"/>
    <property type="evidence" value="ECO:0007669"/>
    <property type="project" value="TreeGrafter"/>
</dbReference>
<dbReference type="PANTHER" id="PTHR12967">
    <property type="entry name" value="PROTEIN SHQ1 HOMOLOG"/>
    <property type="match status" value="1"/>
</dbReference>
<organism evidence="4 5">
    <name type="scientific">Halteria grandinella</name>
    <dbReference type="NCBI Taxonomy" id="5974"/>
    <lineage>
        <taxon>Eukaryota</taxon>
        <taxon>Sar</taxon>
        <taxon>Alveolata</taxon>
        <taxon>Ciliophora</taxon>
        <taxon>Intramacronucleata</taxon>
        <taxon>Spirotrichea</taxon>
        <taxon>Stichotrichia</taxon>
        <taxon>Sporadotrichida</taxon>
        <taxon>Halteriidae</taxon>
        <taxon>Halteria</taxon>
    </lineage>
</organism>
<dbReference type="InterPro" id="IPR008978">
    <property type="entry name" value="HSP20-like_chaperone"/>
</dbReference>
<dbReference type="GO" id="GO:0005654">
    <property type="term" value="C:nucleoplasm"/>
    <property type="evidence" value="ECO:0007669"/>
    <property type="project" value="TreeGrafter"/>
</dbReference>
<proteinExistence type="inferred from homology"/>
<dbReference type="GO" id="GO:0051082">
    <property type="term" value="F:unfolded protein binding"/>
    <property type="evidence" value="ECO:0007669"/>
    <property type="project" value="TreeGrafter"/>
</dbReference>
<dbReference type="Proteomes" id="UP000785679">
    <property type="component" value="Unassembled WGS sequence"/>
</dbReference>
<feature type="domain" description="Shq1 C-terminal" evidence="2">
    <location>
        <begin position="265"/>
        <end position="430"/>
    </location>
</feature>
<evidence type="ECO:0000256" key="1">
    <source>
        <dbReference type="ARBA" id="ARBA00005607"/>
    </source>
</evidence>
<name>A0A8J8NQF0_HALGN</name>
<dbReference type="EMBL" id="RRYP01010013">
    <property type="protein sequence ID" value="TNV78675.1"/>
    <property type="molecule type" value="Genomic_DNA"/>
</dbReference>
<dbReference type="AlphaFoldDB" id="A0A8J8NQF0"/>
<feature type="domain" description="SHQ1-like CS" evidence="3">
    <location>
        <begin position="23"/>
        <end position="114"/>
    </location>
</feature>
<dbReference type="Gene3D" id="2.60.40.790">
    <property type="match status" value="1"/>
</dbReference>
<dbReference type="GO" id="GO:0000493">
    <property type="term" value="P:box H/ACA snoRNP assembly"/>
    <property type="evidence" value="ECO:0007669"/>
    <property type="project" value="InterPro"/>
</dbReference>
<reference evidence="4" key="1">
    <citation type="submission" date="2019-06" db="EMBL/GenBank/DDBJ databases">
        <authorList>
            <person name="Zheng W."/>
        </authorList>
    </citation>
    <scope>NUCLEOTIDE SEQUENCE</scope>
    <source>
        <strain evidence="4">QDHG01</strain>
    </source>
</reference>
<evidence type="ECO:0000259" key="2">
    <source>
        <dbReference type="Pfam" id="PF04925"/>
    </source>
</evidence>
<evidence type="ECO:0000259" key="3">
    <source>
        <dbReference type="Pfam" id="PF21413"/>
    </source>
</evidence>
<comment type="similarity">
    <text evidence="1">Belongs to the SHQ1 family.</text>
</comment>
<evidence type="ECO:0000313" key="4">
    <source>
        <dbReference type="EMBL" id="TNV78675.1"/>
    </source>
</evidence>
<dbReference type="InterPro" id="IPR007009">
    <property type="entry name" value="Shq1_C"/>
</dbReference>
<dbReference type="Pfam" id="PF21413">
    <property type="entry name" value="SHQ1-like_CS"/>
    <property type="match status" value="1"/>
</dbReference>
<accession>A0A8J8NQF0</accession>